<sequence>MDENSNIIQALCHMEAMKKHKAWLGDMAPEATLLCLLSKASTHPPKDIAMFSSGVAENLTQAVAAEIDAHSGMDLVGVEGVCRIRQSGTRAVSVVGDRLGDDSRWLLRMVLREI</sequence>
<keyword evidence="2" id="KW-1185">Reference proteome</keyword>
<dbReference type="AlphaFoldDB" id="A0AAV1BCB0"/>
<evidence type="ECO:0000313" key="2">
    <source>
        <dbReference type="Proteomes" id="UP001157006"/>
    </source>
</evidence>
<evidence type="ECO:0000313" key="1">
    <source>
        <dbReference type="EMBL" id="CAI8619353.1"/>
    </source>
</evidence>
<reference evidence="1 2" key="1">
    <citation type="submission" date="2023-01" db="EMBL/GenBank/DDBJ databases">
        <authorList>
            <person name="Kreplak J."/>
        </authorList>
    </citation>
    <scope>NUCLEOTIDE SEQUENCE [LARGE SCALE GENOMIC DNA]</scope>
</reference>
<name>A0AAV1BCB0_VICFA</name>
<dbReference type="EMBL" id="OX451741">
    <property type="protein sequence ID" value="CAI8619353.1"/>
    <property type="molecule type" value="Genomic_DNA"/>
</dbReference>
<accession>A0AAV1BCB0</accession>
<dbReference type="Proteomes" id="UP001157006">
    <property type="component" value="Chromosome 6"/>
</dbReference>
<gene>
    <name evidence="1" type="ORF">VFH_VI166760</name>
</gene>
<protein>
    <submittedName>
        <fullName evidence="1">Uncharacterized protein</fullName>
    </submittedName>
</protein>
<organism evidence="1 2">
    <name type="scientific">Vicia faba</name>
    <name type="common">Broad bean</name>
    <name type="synonym">Faba vulgaris</name>
    <dbReference type="NCBI Taxonomy" id="3906"/>
    <lineage>
        <taxon>Eukaryota</taxon>
        <taxon>Viridiplantae</taxon>
        <taxon>Streptophyta</taxon>
        <taxon>Embryophyta</taxon>
        <taxon>Tracheophyta</taxon>
        <taxon>Spermatophyta</taxon>
        <taxon>Magnoliopsida</taxon>
        <taxon>eudicotyledons</taxon>
        <taxon>Gunneridae</taxon>
        <taxon>Pentapetalae</taxon>
        <taxon>rosids</taxon>
        <taxon>fabids</taxon>
        <taxon>Fabales</taxon>
        <taxon>Fabaceae</taxon>
        <taxon>Papilionoideae</taxon>
        <taxon>50 kb inversion clade</taxon>
        <taxon>NPAAA clade</taxon>
        <taxon>Hologalegina</taxon>
        <taxon>IRL clade</taxon>
        <taxon>Fabeae</taxon>
        <taxon>Vicia</taxon>
    </lineage>
</organism>
<proteinExistence type="predicted"/>